<proteinExistence type="predicted"/>
<evidence type="ECO:0000313" key="3">
    <source>
        <dbReference type="EMBL" id="MBO7745791.1"/>
    </source>
</evidence>
<evidence type="ECO:0000313" key="4">
    <source>
        <dbReference type="Proteomes" id="UP000670947"/>
    </source>
</evidence>
<keyword evidence="1" id="KW-0812">Transmembrane</keyword>
<feature type="transmembrane region" description="Helical" evidence="1">
    <location>
        <begin position="116"/>
        <end position="138"/>
    </location>
</feature>
<sequence>MTTLIASAFNWILGTTIMASVLTLIIFVLKAVFKEKINPRLMYLFWALLFFRLIMPWSLVSSFSFLNFMHLETSTSLSILQPVREIPTSAISVINNLSNVERVALSSNSMLQILPYFWMSGTVLLIGMIMLNNIRFMLKIKQLSRVKDNDTLLLLKQCKNLLRIKRDVVLLETNLISSPTLVGVLRPRLLLPQDALHTLSYKELKYVFLHELSHIKRNDILFNWITSIVLTLHWFNPLMWIAYNKMREDQEIACDSQSLSYLSLTESNDYAYTIIKLLENTIFPTRFIQVASISSKKNQLRRRLIMITNNKKSSYRLSFAGIAAVLLLTGCGLTMQKTHEHPVANAQHSGTYSSSSEMLSKDDYKRMSDIIIAVNKGELPVSALKDAEPLLKRNPNYISDKTWAEYKALNK</sequence>
<dbReference type="Pfam" id="PF05569">
    <property type="entry name" value="Peptidase_M56"/>
    <property type="match status" value="1"/>
</dbReference>
<keyword evidence="4" id="KW-1185">Reference proteome</keyword>
<keyword evidence="1" id="KW-0472">Membrane</keyword>
<dbReference type="PANTHER" id="PTHR34978:SF3">
    <property type="entry name" value="SLR0241 PROTEIN"/>
    <property type="match status" value="1"/>
</dbReference>
<evidence type="ECO:0000259" key="2">
    <source>
        <dbReference type="Pfam" id="PF05569"/>
    </source>
</evidence>
<dbReference type="PANTHER" id="PTHR34978">
    <property type="entry name" value="POSSIBLE SENSOR-TRANSDUCER PROTEIN BLAR"/>
    <property type="match status" value="1"/>
</dbReference>
<evidence type="ECO:0000256" key="1">
    <source>
        <dbReference type="SAM" id="Phobius"/>
    </source>
</evidence>
<keyword evidence="1" id="KW-1133">Transmembrane helix</keyword>
<feature type="transmembrane region" description="Helical" evidence="1">
    <location>
        <begin position="221"/>
        <end position="243"/>
    </location>
</feature>
<comment type="caution">
    <text evidence="3">The sequence shown here is derived from an EMBL/GenBank/DDBJ whole genome shotgun (WGS) entry which is preliminary data.</text>
</comment>
<dbReference type="EMBL" id="JAGGDJ010000012">
    <property type="protein sequence ID" value="MBO7745791.1"/>
    <property type="molecule type" value="Genomic_DNA"/>
</dbReference>
<dbReference type="InterPro" id="IPR008756">
    <property type="entry name" value="Peptidase_M56"/>
</dbReference>
<feature type="transmembrane region" description="Helical" evidence="1">
    <location>
        <begin position="6"/>
        <end position="29"/>
    </location>
</feature>
<accession>A0ABS3WBV8</accession>
<dbReference type="InterPro" id="IPR052173">
    <property type="entry name" value="Beta-lactam_resp_regulator"/>
</dbReference>
<name>A0ABS3WBV8_9BACL</name>
<reference evidence="3 4" key="1">
    <citation type="submission" date="2021-03" db="EMBL/GenBank/DDBJ databases">
        <title>Paenibacillus artemisicola MWE-103 whole genome sequence.</title>
        <authorList>
            <person name="Ham Y.J."/>
        </authorList>
    </citation>
    <scope>NUCLEOTIDE SEQUENCE [LARGE SCALE GENOMIC DNA]</scope>
    <source>
        <strain evidence="3 4">MWE-103</strain>
    </source>
</reference>
<dbReference type="CDD" id="cd07341">
    <property type="entry name" value="M56_BlaR1_MecR1_like"/>
    <property type="match status" value="1"/>
</dbReference>
<feature type="transmembrane region" description="Helical" evidence="1">
    <location>
        <begin position="41"/>
        <end position="60"/>
    </location>
</feature>
<dbReference type="RefSeq" id="WP_208848619.1">
    <property type="nucleotide sequence ID" value="NZ_JAGGDJ010000012.1"/>
</dbReference>
<feature type="domain" description="Peptidase M56" evidence="2">
    <location>
        <begin position="13"/>
        <end position="307"/>
    </location>
</feature>
<protein>
    <recommendedName>
        <fullName evidence="2">Peptidase M56 domain-containing protein</fullName>
    </recommendedName>
</protein>
<organism evidence="3 4">
    <name type="scientific">Paenibacillus artemisiicola</name>
    <dbReference type="NCBI Taxonomy" id="1172618"/>
    <lineage>
        <taxon>Bacteria</taxon>
        <taxon>Bacillati</taxon>
        <taxon>Bacillota</taxon>
        <taxon>Bacilli</taxon>
        <taxon>Bacillales</taxon>
        <taxon>Paenibacillaceae</taxon>
        <taxon>Paenibacillus</taxon>
    </lineage>
</organism>
<gene>
    <name evidence="3" type="ORF">I8J29_16405</name>
</gene>
<dbReference type="Proteomes" id="UP000670947">
    <property type="component" value="Unassembled WGS sequence"/>
</dbReference>